<sequence>MNHFRVAAVTQRLQEPARQIEGLEVIRLQQPRTTSSSDKPPQRSQKAVHCHLWNQFQMDGPHDHARKNAYVRFQ</sequence>
<dbReference type="EMBL" id="JYDL01000009">
    <property type="protein sequence ID" value="KRX26105.1"/>
    <property type="molecule type" value="Genomic_DNA"/>
</dbReference>
<organism evidence="2 3">
    <name type="scientific">Trichinella nelsoni</name>
    <dbReference type="NCBI Taxonomy" id="6336"/>
    <lineage>
        <taxon>Eukaryota</taxon>
        <taxon>Metazoa</taxon>
        <taxon>Ecdysozoa</taxon>
        <taxon>Nematoda</taxon>
        <taxon>Enoplea</taxon>
        <taxon>Dorylaimia</taxon>
        <taxon>Trichinellida</taxon>
        <taxon>Trichinellidae</taxon>
        <taxon>Trichinella</taxon>
    </lineage>
</organism>
<name>A0A0V0SH34_9BILA</name>
<dbReference type="AlphaFoldDB" id="A0A0V0SH34"/>
<gene>
    <name evidence="2" type="ORF">T07_5939</name>
</gene>
<protein>
    <submittedName>
        <fullName evidence="2">Uncharacterized protein</fullName>
    </submittedName>
</protein>
<accession>A0A0V0SH34</accession>
<reference evidence="2 3" key="1">
    <citation type="submission" date="2015-01" db="EMBL/GenBank/DDBJ databases">
        <title>Evolution of Trichinella species and genotypes.</title>
        <authorList>
            <person name="Korhonen P.K."/>
            <person name="Edoardo P."/>
            <person name="Giuseppe L.R."/>
            <person name="Gasser R.B."/>
        </authorList>
    </citation>
    <scope>NUCLEOTIDE SEQUENCE [LARGE SCALE GENOMIC DNA]</scope>
    <source>
        <strain evidence="2">ISS37</strain>
    </source>
</reference>
<evidence type="ECO:0000313" key="3">
    <source>
        <dbReference type="Proteomes" id="UP000054630"/>
    </source>
</evidence>
<feature type="compositionally biased region" description="Polar residues" evidence="1">
    <location>
        <begin position="30"/>
        <end position="45"/>
    </location>
</feature>
<proteinExistence type="predicted"/>
<dbReference type="Proteomes" id="UP000054630">
    <property type="component" value="Unassembled WGS sequence"/>
</dbReference>
<dbReference type="OrthoDB" id="5922457at2759"/>
<evidence type="ECO:0000256" key="1">
    <source>
        <dbReference type="SAM" id="MobiDB-lite"/>
    </source>
</evidence>
<comment type="caution">
    <text evidence="2">The sequence shown here is derived from an EMBL/GenBank/DDBJ whole genome shotgun (WGS) entry which is preliminary data.</text>
</comment>
<feature type="region of interest" description="Disordered" evidence="1">
    <location>
        <begin position="26"/>
        <end position="45"/>
    </location>
</feature>
<evidence type="ECO:0000313" key="2">
    <source>
        <dbReference type="EMBL" id="KRX26105.1"/>
    </source>
</evidence>
<keyword evidence="3" id="KW-1185">Reference proteome</keyword>